<accession>A0A3M0KLZ7</accession>
<keyword evidence="2" id="KW-1185">Reference proteome</keyword>
<reference evidence="1 2" key="1">
    <citation type="submission" date="2018-07" db="EMBL/GenBank/DDBJ databases">
        <title>A high quality draft genome assembly of the barn swallow (H. rustica rustica).</title>
        <authorList>
            <person name="Formenti G."/>
            <person name="Chiara M."/>
            <person name="Poveda L."/>
            <person name="Francoijs K.-J."/>
            <person name="Bonisoli-Alquati A."/>
            <person name="Canova L."/>
            <person name="Gianfranceschi L."/>
            <person name="Horner D.S."/>
            <person name="Saino N."/>
        </authorList>
    </citation>
    <scope>NUCLEOTIDE SEQUENCE [LARGE SCALE GENOMIC DNA]</scope>
    <source>
        <strain evidence="1">Chelidonia</strain>
        <tissue evidence="1">Blood</tissue>
    </source>
</reference>
<protein>
    <submittedName>
        <fullName evidence="1">Uncharacterized protein</fullName>
    </submittedName>
</protein>
<name>A0A3M0KLZ7_HIRRU</name>
<comment type="caution">
    <text evidence="1">The sequence shown here is derived from an EMBL/GenBank/DDBJ whole genome shotgun (WGS) entry which is preliminary data.</text>
</comment>
<dbReference type="Proteomes" id="UP000269221">
    <property type="component" value="Unassembled WGS sequence"/>
</dbReference>
<dbReference type="AlphaFoldDB" id="A0A3M0KLZ7"/>
<sequence>MPAVPCRAEPCRAELCCAVPSRTVPCRAVPCKVRVDSEPRLGLGSAGNNRGAALLASHQANTRGDGGLAL</sequence>
<organism evidence="1 2">
    <name type="scientific">Hirundo rustica rustica</name>
    <dbReference type="NCBI Taxonomy" id="333673"/>
    <lineage>
        <taxon>Eukaryota</taxon>
        <taxon>Metazoa</taxon>
        <taxon>Chordata</taxon>
        <taxon>Craniata</taxon>
        <taxon>Vertebrata</taxon>
        <taxon>Euteleostomi</taxon>
        <taxon>Archelosauria</taxon>
        <taxon>Archosauria</taxon>
        <taxon>Dinosauria</taxon>
        <taxon>Saurischia</taxon>
        <taxon>Theropoda</taxon>
        <taxon>Coelurosauria</taxon>
        <taxon>Aves</taxon>
        <taxon>Neognathae</taxon>
        <taxon>Neoaves</taxon>
        <taxon>Telluraves</taxon>
        <taxon>Australaves</taxon>
        <taxon>Passeriformes</taxon>
        <taxon>Sylvioidea</taxon>
        <taxon>Hirundinidae</taxon>
        <taxon>Hirundo</taxon>
    </lineage>
</organism>
<proteinExistence type="predicted"/>
<evidence type="ECO:0000313" key="1">
    <source>
        <dbReference type="EMBL" id="RMC14106.1"/>
    </source>
</evidence>
<gene>
    <name evidence="1" type="ORF">DUI87_09195</name>
</gene>
<evidence type="ECO:0000313" key="2">
    <source>
        <dbReference type="Proteomes" id="UP000269221"/>
    </source>
</evidence>
<dbReference type="EMBL" id="QRBI01000105">
    <property type="protein sequence ID" value="RMC14106.1"/>
    <property type="molecule type" value="Genomic_DNA"/>
</dbReference>